<dbReference type="CDD" id="cd03392">
    <property type="entry name" value="PAP2_like_2"/>
    <property type="match status" value="1"/>
</dbReference>
<dbReference type="OrthoDB" id="9789113at2"/>
<keyword evidence="1" id="KW-0472">Membrane</keyword>
<dbReference type="PANTHER" id="PTHR14969">
    <property type="entry name" value="SPHINGOSINE-1-PHOSPHATE PHOSPHOHYDROLASE"/>
    <property type="match status" value="1"/>
</dbReference>
<feature type="transmembrane region" description="Helical" evidence="1">
    <location>
        <begin position="190"/>
        <end position="209"/>
    </location>
</feature>
<feature type="transmembrane region" description="Helical" evidence="1">
    <location>
        <begin position="91"/>
        <end position="111"/>
    </location>
</feature>
<keyword evidence="4" id="KW-1185">Reference proteome</keyword>
<evidence type="ECO:0000313" key="4">
    <source>
        <dbReference type="Proteomes" id="UP000030643"/>
    </source>
</evidence>
<feature type="transmembrane region" description="Helical" evidence="1">
    <location>
        <begin position="162"/>
        <end position="184"/>
    </location>
</feature>
<dbReference type="SMART" id="SM00014">
    <property type="entry name" value="acidPPc"/>
    <property type="match status" value="1"/>
</dbReference>
<reference evidence="4" key="1">
    <citation type="journal article" date="2014" name="Genome Announc.">
        <title>Draft genome sequence of Weissella oryzae SG25T, isolated from fermented rice grains.</title>
        <authorList>
            <person name="Tanizawa Y."/>
            <person name="Fujisawa T."/>
            <person name="Mochizuki T."/>
            <person name="Kaminuma E."/>
            <person name="Suzuki Y."/>
            <person name="Nakamura Y."/>
            <person name="Tohno M."/>
        </authorList>
    </citation>
    <scope>NUCLEOTIDE SEQUENCE [LARGE SCALE GENOMIC DNA]</scope>
    <source>
        <strain evidence="4">DSM 25784 / JCM 18191 / LMG 30913 / SG25</strain>
    </source>
</reference>
<accession>A0A069CT40</accession>
<dbReference type="RefSeq" id="WP_027699042.1">
    <property type="nucleotide sequence ID" value="NZ_DF820489.1"/>
</dbReference>
<evidence type="ECO:0000259" key="2">
    <source>
        <dbReference type="SMART" id="SM00014"/>
    </source>
</evidence>
<dbReference type="Pfam" id="PF01569">
    <property type="entry name" value="PAP2"/>
    <property type="match status" value="1"/>
</dbReference>
<feature type="transmembrane region" description="Helical" evidence="1">
    <location>
        <begin position="67"/>
        <end position="84"/>
    </location>
</feature>
<dbReference type="PANTHER" id="PTHR14969:SF13">
    <property type="entry name" value="AT30094P"/>
    <property type="match status" value="1"/>
</dbReference>
<gene>
    <name evidence="3" type="ORF">WOSG25_061150</name>
</gene>
<dbReference type="STRING" id="1329250.WOSG25_061150"/>
<proteinExistence type="predicted"/>
<feature type="transmembrane region" description="Helical" evidence="1">
    <location>
        <begin position="6"/>
        <end position="28"/>
    </location>
</feature>
<evidence type="ECO:0000313" key="3">
    <source>
        <dbReference type="EMBL" id="GAK30985.1"/>
    </source>
</evidence>
<keyword evidence="1" id="KW-0812">Transmembrane</keyword>
<dbReference type="AlphaFoldDB" id="A0A069CT40"/>
<protein>
    <submittedName>
        <fullName evidence="3">Membrane-associated phospholipid phosphatase</fullName>
    </submittedName>
</protein>
<name>A0A069CT40_WEIOS</name>
<organism evidence="3 4">
    <name type="scientific">Weissella oryzae (strain DSM 25784 / JCM 18191 / LMG 30913 / SG25)</name>
    <dbReference type="NCBI Taxonomy" id="1329250"/>
    <lineage>
        <taxon>Bacteria</taxon>
        <taxon>Bacillati</taxon>
        <taxon>Bacillota</taxon>
        <taxon>Bacilli</taxon>
        <taxon>Lactobacillales</taxon>
        <taxon>Lactobacillaceae</taxon>
        <taxon>Weissella</taxon>
    </lineage>
</organism>
<feature type="transmembrane region" description="Helical" evidence="1">
    <location>
        <begin position="131"/>
        <end position="155"/>
    </location>
</feature>
<dbReference type="EMBL" id="DF820489">
    <property type="protein sequence ID" value="GAK30985.1"/>
    <property type="molecule type" value="Genomic_DNA"/>
</dbReference>
<dbReference type="Gene3D" id="1.20.144.10">
    <property type="entry name" value="Phosphatidic acid phosphatase type 2/haloperoxidase"/>
    <property type="match status" value="2"/>
</dbReference>
<dbReference type="eggNOG" id="COG0671">
    <property type="taxonomic scope" value="Bacteria"/>
</dbReference>
<dbReference type="InterPro" id="IPR000326">
    <property type="entry name" value="PAP2/HPO"/>
</dbReference>
<dbReference type="InterPro" id="IPR036938">
    <property type="entry name" value="PAP2/HPO_sf"/>
</dbReference>
<keyword evidence="1" id="KW-1133">Transmembrane helix</keyword>
<dbReference type="SUPFAM" id="SSF48317">
    <property type="entry name" value="Acid phosphatase/Vanadium-dependent haloperoxidase"/>
    <property type="match status" value="1"/>
</dbReference>
<sequence>MKRQGFYIVGSLMLGLFLILAVLVKLNYTHGPIPGIDPGIQKFAAALQNQAWLVSIATIIAKFLGDAGGLIVGVLIIGGLYFGFKQRAAAIWLAINIFIAVVGNTLIKLIVGRIRPETYRLASFAHEPGNSFASGHSVFATVLFLALLMIAWPYLKTSTQRVLASGLTAGLILLTMFSRVLLGVHYPSDTIGGFILAVGVLMLTYPTFIRYQARLK</sequence>
<evidence type="ECO:0000256" key="1">
    <source>
        <dbReference type="SAM" id="Phobius"/>
    </source>
</evidence>
<dbReference type="Proteomes" id="UP000030643">
    <property type="component" value="Unassembled WGS sequence"/>
</dbReference>
<feature type="domain" description="Phosphatidic acid phosphatase type 2/haloperoxidase" evidence="2">
    <location>
        <begin position="90"/>
        <end position="205"/>
    </location>
</feature>